<dbReference type="EMBL" id="JAFGDB010000061">
    <property type="protein sequence ID" value="MBN2067517.1"/>
    <property type="molecule type" value="Genomic_DNA"/>
</dbReference>
<keyword evidence="1" id="KW-0645">Protease</keyword>
<evidence type="ECO:0000313" key="1">
    <source>
        <dbReference type="EMBL" id="MBN2067517.1"/>
    </source>
</evidence>
<name>A0A939C8Z6_9ARCH</name>
<keyword evidence="1" id="KW-0121">Carboxypeptidase</keyword>
<evidence type="ECO:0000313" key="2">
    <source>
        <dbReference type="Proteomes" id="UP000809243"/>
    </source>
</evidence>
<dbReference type="Proteomes" id="UP000809243">
    <property type="component" value="Unassembled WGS sequence"/>
</dbReference>
<comment type="caution">
    <text evidence="1">The sequence shown here is derived from an EMBL/GenBank/DDBJ whole genome shotgun (WGS) entry which is preliminary data.</text>
</comment>
<dbReference type="PROSITE" id="PS51257">
    <property type="entry name" value="PROKAR_LIPOPROTEIN"/>
    <property type="match status" value="1"/>
</dbReference>
<reference evidence="1" key="1">
    <citation type="submission" date="2021-01" db="EMBL/GenBank/DDBJ databases">
        <title>Active Sulfur Cycling in an Early Earth Analoge.</title>
        <authorList>
            <person name="Hahn C.R."/>
            <person name="Youssef N.H."/>
            <person name="Elshahed M."/>
        </authorList>
    </citation>
    <scope>NUCLEOTIDE SEQUENCE</scope>
    <source>
        <strain evidence="1">Zod_Metabat.1151</strain>
    </source>
</reference>
<keyword evidence="1" id="KW-0378">Hydrolase</keyword>
<gene>
    <name evidence="1" type="ORF">JW744_03550</name>
</gene>
<sequence>MKKGIYATLIIAIIAVVLLSGCTDTVCGDGVCEGSEDSFNCEEDCGPPIICGNGSCERGEDANNCPADCYPSGYLSVTVTNSETGMPIQGAYVLVTNIYSEPKAEGTTDANGIALIRDLKPERYLVTISKTGYITSEKNPIITPPGYQTAEMRIELVPLEQPTTGNLEITVLDMNSTWPVEGIRVDLNKGGFGGLALATSVLVKSISVEPTTARGIVAVQVDGTTAQYNEGDQITGLTGAGAFSGQEMTVKIAAVIQTSPTISYQARFELYDQYGNQVDSQIAGTGARLNQLFIGTGSQEEIFTEGDDVTGLKGTGGYEEQDMTVKIAAITQPGGTANYQARFELYDQYGNQVDSQTAGTDSYLNRNFVSRDGHLVLATQVYVYKIYIEPPTSRGVVELRITRSEETDSGGKALFKGLTPGVYTATVPPNYTSDGPETVTVYAGQTTEAIIYIV</sequence>
<dbReference type="AlphaFoldDB" id="A0A939C8Z6"/>
<protein>
    <submittedName>
        <fullName evidence="1">Carboxypeptidase regulatory-like domain-containing protein</fullName>
    </submittedName>
</protein>
<dbReference type="Pfam" id="PF13620">
    <property type="entry name" value="CarboxypepD_reg"/>
    <property type="match status" value="1"/>
</dbReference>
<organism evidence="1 2">
    <name type="scientific">Candidatus Iainarchaeum sp</name>
    <dbReference type="NCBI Taxonomy" id="3101447"/>
    <lineage>
        <taxon>Archaea</taxon>
        <taxon>Candidatus Iainarchaeota</taxon>
        <taxon>Candidatus Iainarchaeia</taxon>
        <taxon>Candidatus Iainarchaeales</taxon>
        <taxon>Candidatus Iainarchaeaceae</taxon>
        <taxon>Candidatus Iainarchaeum</taxon>
    </lineage>
</organism>
<dbReference type="Gene3D" id="2.60.40.1120">
    <property type="entry name" value="Carboxypeptidase-like, regulatory domain"/>
    <property type="match status" value="2"/>
</dbReference>
<proteinExistence type="predicted"/>
<accession>A0A939C8Z6</accession>
<dbReference type="SUPFAM" id="SSF49478">
    <property type="entry name" value="Cna protein B-type domain"/>
    <property type="match status" value="1"/>
</dbReference>
<dbReference type="GO" id="GO:0004180">
    <property type="term" value="F:carboxypeptidase activity"/>
    <property type="evidence" value="ECO:0007669"/>
    <property type="project" value="UniProtKB-KW"/>
</dbReference>